<feature type="region of interest" description="Disordered" evidence="1">
    <location>
        <begin position="49"/>
        <end position="74"/>
    </location>
</feature>
<dbReference type="AlphaFoldDB" id="A0A4Y2GJA2"/>
<accession>A0A4Y2GJA2</accession>
<dbReference type="OrthoDB" id="6433614at2759"/>
<sequence>DMPYLSEAYSEATVDEDAVRKLTEFGDDYGSAIGQPLRFFDAVDDTKIDVSKSPSKKSSKSHSHSNDSDSDLEDLHHVIDEAGKALQFARATLKRRQSGDFFSSVENVSKILRY</sequence>
<dbReference type="EMBL" id="BGPR01099725">
    <property type="protein sequence ID" value="GBM53663.1"/>
    <property type="molecule type" value="Genomic_DNA"/>
</dbReference>
<keyword evidence="3" id="KW-1185">Reference proteome</keyword>
<proteinExistence type="predicted"/>
<dbReference type="Proteomes" id="UP000499080">
    <property type="component" value="Unassembled WGS sequence"/>
</dbReference>
<protein>
    <submittedName>
        <fullName evidence="2">Uncharacterized protein</fullName>
    </submittedName>
</protein>
<gene>
    <name evidence="2" type="ORF">AVEN_174499_1</name>
</gene>
<evidence type="ECO:0000313" key="3">
    <source>
        <dbReference type="Proteomes" id="UP000499080"/>
    </source>
</evidence>
<comment type="caution">
    <text evidence="2">The sequence shown here is derived from an EMBL/GenBank/DDBJ whole genome shotgun (WGS) entry which is preliminary data.</text>
</comment>
<reference evidence="2 3" key="1">
    <citation type="journal article" date="2019" name="Sci. Rep.">
        <title>Orb-weaving spider Araneus ventricosus genome elucidates the spidroin gene catalogue.</title>
        <authorList>
            <person name="Kono N."/>
            <person name="Nakamura H."/>
            <person name="Ohtoshi R."/>
            <person name="Moran D.A.P."/>
            <person name="Shinohara A."/>
            <person name="Yoshida Y."/>
            <person name="Fujiwara M."/>
            <person name="Mori M."/>
            <person name="Tomita M."/>
            <person name="Arakawa K."/>
        </authorList>
    </citation>
    <scope>NUCLEOTIDE SEQUENCE [LARGE SCALE GENOMIC DNA]</scope>
</reference>
<feature type="compositionally biased region" description="Basic residues" evidence="1">
    <location>
        <begin position="54"/>
        <end position="63"/>
    </location>
</feature>
<name>A0A4Y2GJA2_ARAVE</name>
<organism evidence="2 3">
    <name type="scientific">Araneus ventricosus</name>
    <name type="common">Orbweaver spider</name>
    <name type="synonym">Epeira ventricosa</name>
    <dbReference type="NCBI Taxonomy" id="182803"/>
    <lineage>
        <taxon>Eukaryota</taxon>
        <taxon>Metazoa</taxon>
        <taxon>Ecdysozoa</taxon>
        <taxon>Arthropoda</taxon>
        <taxon>Chelicerata</taxon>
        <taxon>Arachnida</taxon>
        <taxon>Araneae</taxon>
        <taxon>Araneomorphae</taxon>
        <taxon>Entelegynae</taxon>
        <taxon>Araneoidea</taxon>
        <taxon>Araneidae</taxon>
        <taxon>Araneus</taxon>
    </lineage>
</organism>
<evidence type="ECO:0000313" key="2">
    <source>
        <dbReference type="EMBL" id="GBM53663.1"/>
    </source>
</evidence>
<evidence type="ECO:0000256" key="1">
    <source>
        <dbReference type="SAM" id="MobiDB-lite"/>
    </source>
</evidence>
<feature type="non-terminal residue" evidence="2">
    <location>
        <position position="1"/>
    </location>
</feature>